<dbReference type="Proteomes" id="UP000249794">
    <property type="component" value="Unassembled WGS sequence"/>
</dbReference>
<proteinExistence type="predicted"/>
<sequence length="148" mass="16618">MGEAKRRKKLDSTWGKELRLSLEPADHSLVPSIDDNILEMFSFRGMPPNVQAVKLSSGDESELGYLLYHIAENDGTGVDGFTGRRHKEQFNIESRLLFVRKDNRPKWLDAALKPGKQGVAPANRAASDLAGKLARESLKKKRCRSDRL</sequence>
<reference evidence="2" key="1">
    <citation type="submission" date="2018-04" db="EMBL/GenBank/DDBJ databases">
        <authorList>
            <person name="Cornet L."/>
        </authorList>
    </citation>
    <scope>NUCLEOTIDE SEQUENCE [LARGE SCALE GENOMIC DNA]</scope>
</reference>
<evidence type="ECO:0000313" key="2">
    <source>
        <dbReference type="Proteomes" id="UP000249794"/>
    </source>
</evidence>
<comment type="caution">
    <text evidence="1">The sequence shown here is derived from an EMBL/GenBank/DDBJ whole genome shotgun (WGS) entry which is preliminary data.</text>
</comment>
<organism evidence="1 2">
    <name type="scientific">Phormidesmis priestleyi</name>
    <dbReference type="NCBI Taxonomy" id="268141"/>
    <lineage>
        <taxon>Bacteria</taxon>
        <taxon>Bacillati</taxon>
        <taxon>Cyanobacteriota</taxon>
        <taxon>Cyanophyceae</taxon>
        <taxon>Leptolyngbyales</taxon>
        <taxon>Leptolyngbyaceae</taxon>
        <taxon>Phormidesmis</taxon>
    </lineage>
</organism>
<name>A0A2W4X017_9CYAN</name>
<evidence type="ECO:0000313" key="1">
    <source>
        <dbReference type="EMBL" id="PZO50723.1"/>
    </source>
</evidence>
<accession>A0A2W4X017</accession>
<dbReference type="EMBL" id="QBMP01000182">
    <property type="protein sequence ID" value="PZO50723.1"/>
    <property type="molecule type" value="Genomic_DNA"/>
</dbReference>
<gene>
    <name evidence="1" type="ORF">DCF15_15500</name>
</gene>
<reference evidence="1 2" key="2">
    <citation type="submission" date="2018-06" db="EMBL/GenBank/DDBJ databases">
        <title>Metagenomic assembly of (sub)arctic Cyanobacteria and their associated microbiome from non-axenic cultures.</title>
        <authorList>
            <person name="Baurain D."/>
        </authorList>
    </citation>
    <scope>NUCLEOTIDE SEQUENCE [LARGE SCALE GENOMIC DNA]</scope>
    <source>
        <strain evidence="1">ULC027bin1</strain>
    </source>
</reference>
<dbReference type="AlphaFoldDB" id="A0A2W4X017"/>
<protein>
    <submittedName>
        <fullName evidence="1">Uncharacterized protein</fullName>
    </submittedName>
</protein>